<sequence length="396" mass="42580">MPGPLSHIRVLDLSRIMAGPWSGQILADLGADVIKIERAGEGDDTRRWGPPFLKDKDGKPTKESGYYLSVNRGKRSVALDLKSEEGRAAVRALAAQSDIVLENFKAGTLERMGLGYEDLRQVNPRLIYCSITGFGLTGPMKDDAAYDFMIQAMGGLMSVTGAPDDAPGGGPQKVGVPIVDIMTGMYATIGVLAALANREKTGKGDHIDLAMLDVSVAMLANQAMNYLVSGTPPVRRGNRHPNIQPQNVYPVADGHIVLAVGNDGQFRKFAEVIGMPELADNPDFATNPGRVENLPALEAILFEALAKNGVDHWVAAFARAGVPSGPINTVDRVFEEPQVQHRKMLRDIPHPLSGDLKQVVSPLNFRNAPLSFDKAPPLLGEHTDDVLRALGLETTA</sequence>
<gene>
    <name evidence="2" type="primary">bbsF_1</name>
    <name evidence="2" type="ORF">Mame_00424</name>
</gene>
<evidence type="ECO:0000256" key="1">
    <source>
        <dbReference type="ARBA" id="ARBA00022679"/>
    </source>
</evidence>
<dbReference type="OrthoDB" id="9806585at2"/>
<keyword evidence="3" id="KW-1185">Reference proteome</keyword>
<evidence type="ECO:0000313" key="2">
    <source>
        <dbReference type="EMBL" id="AQZ49807.1"/>
    </source>
</evidence>
<keyword evidence="1 2" id="KW-0808">Transferase</keyword>
<dbReference type="InterPro" id="IPR023606">
    <property type="entry name" value="CoA-Trfase_III_dom_1_sf"/>
</dbReference>
<dbReference type="InterPro" id="IPR050483">
    <property type="entry name" value="CoA-transferase_III_domain"/>
</dbReference>
<dbReference type="Pfam" id="PF02515">
    <property type="entry name" value="CoA_transf_3"/>
    <property type="match status" value="1"/>
</dbReference>
<dbReference type="InterPro" id="IPR003673">
    <property type="entry name" value="CoA-Trfase_fam_III"/>
</dbReference>
<dbReference type="STRING" id="1122214.Mame_00424"/>
<protein>
    <submittedName>
        <fullName evidence="2">Succinyl-CoA:(R)-benzylsuccinate CoA-transferase subunit BbsF</fullName>
        <ecNumber evidence="2">2.8.3.15</ecNumber>
    </submittedName>
</protein>
<dbReference type="EC" id="2.8.3.15" evidence="2"/>
<reference evidence="2 3" key="1">
    <citation type="submission" date="2017-03" db="EMBL/GenBank/DDBJ databases">
        <title>Foreign affairs: Plasmid Transfer between Roseobacters and Rhizobia.</title>
        <authorList>
            <person name="Bartling P."/>
            <person name="Bunk B."/>
            <person name="Overmann J."/>
            <person name="Brinkmann H."/>
            <person name="Petersen J."/>
        </authorList>
    </citation>
    <scope>NUCLEOTIDE SEQUENCE [LARGE SCALE GENOMIC DNA]</scope>
    <source>
        <strain evidence="2 3">MACL11</strain>
    </source>
</reference>
<accession>A0A1U9YWI8</accession>
<dbReference type="EMBL" id="CP020330">
    <property type="protein sequence ID" value="AQZ49807.1"/>
    <property type="molecule type" value="Genomic_DNA"/>
</dbReference>
<dbReference type="RefSeq" id="WP_018064580.1">
    <property type="nucleotide sequence ID" value="NZ_AQWH01000008.1"/>
</dbReference>
<dbReference type="GO" id="GO:0033877">
    <property type="term" value="F:succinyl-CoA:(R)-benzylsuccinate CoA-transferase activity"/>
    <property type="evidence" value="ECO:0007669"/>
    <property type="project" value="UniProtKB-EC"/>
</dbReference>
<dbReference type="Gene3D" id="3.40.50.10540">
    <property type="entry name" value="Crotonobetainyl-coa:carnitine coa-transferase, domain 1"/>
    <property type="match status" value="1"/>
</dbReference>
<dbReference type="PANTHER" id="PTHR48207:SF3">
    <property type="entry name" value="SUCCINATE--HYDROXYMETHYLGLUTARATE COA-TRANSFERASE"/>
    <property type="match status" value="1"/>
</dbReference>
<dbReference type="InterPro" id="IPR044855">
    <property type="entry name" value="CoA-Trfase_III_dom3_sf"/>
</dbReference>
<dbReference type="AlphaFoldDB" id="A0A1U9YWI8"/>
<dbReference type="PANTHER" id="PTHR48207">
    <property type="entry name" value="SUCCINATE--HYDROXYMETHYLGLUTARATE COA-TRANSFERASE"/>
    <property type="match status" value="1"/>
</dbReference>
<evidence type="ECO:0000313" key="3">
    <source>
        <dbReference type="Proteomes" id="UP000191135"/>
    </source>
</evidence>
<proteinExistence type="predicted"/>
<dbReference type="KEGG" id="mmed:Mame_00424"/>
<dbReference type="Gene3D" id="3.30.1540.10">
    <property type="entry name" value="formyl-coa transferase, domain 3"/>
    <property type="match status" value="1"/>
</dbReference>
<dbReference type="Proteomes" id="UP000191135">
    <property type="component" value="Chromosome"/>
</dbReference>
<organism evidence="2 3">
    <name type="scientific">Martelella mediterranea DSM 17316</name>
    <dbReference type="NCBI Taxonomy" id="1122214"/>
    <lineage>
        <taxon>Bacteria</taxon>
        <taxon>Pseudomonadati</taxon>
        <taxon>Pseudomonadota</taxon>
        <taxon>Alphaproteobacteria</taxon>
        <taxon>Hyphomicrobiales</taxon>
        <taxon>Aurantimonadaceae</taxon>
        <taxon>Martelella</taxon>
    </lineage>
</organism>
<dbReference type="eggNOG" id="COG1804">
    <property type="taxonomic scope" value="Bacteria"/>
</dbReference>
<name>A0A1U9YWI8_9HYPH</name>
<dbReference type="SUPFAM" id="SSF89796">
    <property type="entry name" value="CoA-transferase family III (CaiB/BaiF)"/>
    <property type="match status" value="1"/>
</dbReference>